<dbReference type="EMBL" id="QMBP01000050">
    <property type="protein sequence ID" value="RAZ81817.1"/>
    <property type="molecule type" value="Genomic_DNA"/>
</dbReference>
<keyword evidence="2" id="KW-1185">Reference proteome</keyword>
<dbReference type="AlphaFoldDB" id="A0A330HAL2"/>
<dbReference type="Gene3D" id="3.40.50.1240">
    <property type="entry name" value="Phosphoglycerate mutase-like"/>
    <property type="match status" value="1"/>
</dbReference>
<evidence type="ECO:0008006" key="3">
    <source>
        <dbReference type="Google" id="ProtNLM"/>
    </source>
</evidence>
<name>A0A330HAL2_9HYPH</name>
<dbReference type="SUPFAM" id="SSF53254">
    <property type="entry name" value="Phosphoglycerate mutase-like"/>
    <property type="match status" value="1"/>
</dbReference>
<dbReference type="RefSeq" id="WP_112102220.1">
    <property type="nucleotide sequence ID" value="NZ_QMBP01000050.1"/>
</dbReference>
<organism evidence="1 2">
    <name type="scientific">Mesorhizobium hawassense</name>
    <dbReference type="NCBI Taxonomy" id="1209954"/>
    <lineage>
        <taxon>Bacteria</taxon>
        <taxon>Pseudomonadati</taxon>
        <taxon>Pseudomonadota</taxon>
        <taxon>Alphaproteobacteria</taxon>
        <taxon>Hyphomicrobiales</taxon>
        <taxon>Phyllobacteriaceae</taxon>
        <taxon>Mesorhizobium</taxon>
    </lineage>
</organism>
<reference evidence="2" key="1">
    <citation type="submission" date="2018-06" db="EMBL/GenBank/DDBJ databases">
        <authorList>
            <person name="Helene L.C."/>
            <person name="Dall'Agnol R."/>
            <person name="Delamuta J.R."/>
            <person name="Hungria M."/>
        </authorList>
    </citation>
    <scope>NUCLEOTIDE SEQUENCE [LARGE SCALE GENOMIC DNA]</scope>
    <source>
        <strain evidence="2">AC99b</strain>
    </source>
</reference>
<comment type="caution">
    <text evidence="1">The sequence shown here is derived from an EMBL/GenBank/DDBJ whole genome shotgun (WGS) entry which is preliminary data.</text>
</comment>
<evidence type="ECO:0000313" key="2">
    <source>
        <dbReference type="Proteomes" id="UP000251558"/>
    </source>
</evidence>
<sequence>MPKHAILAARFGIGVEVDQDLGENNRSATGFLPPAEFDKVADAFFADPEKGVRGWERAIDAQQRIRRALDRILAHHGSGDIAVVAHGAVGTLLLCSYLQQPISRKADQPFQGHYWTAALPSLMVQHSWKPIAPRG</sequence>
<dbReference type="InterPro" id="IPR029033">
    <property type="entry name" value="His_PPase_superfam"/>
</dbReference>
<accession>A0A330HAL2</accession>
<proteinExistence type="predicted"/>
<protein>
    <recommendedName>
        <fullName evidence="3">Histidine phosphatase family protein</fullName>
    </recommendedName>
</protein>
<dbReference type="InterPro" id="IPR013078">
    <property type="entry name" value="His_Pase_superF_clade-1"/>
</dbReference>
<dbReference type="OrthoDB" id="34197at2"/>
<gene>
    <name evidence="1" type="ORF">DPM33_35565</name>
</gene>
<reference evidence="1 2" key="2">
    <citation type="submission" date="2018-07" db="EMBL/GenBank/DDBJ databases">
        <title>Diversity of Mesorhizobium strains in Brazil.</title>
        <authorList>
            <person name="Helene L.C.F."/>
            <person name="Dall'Agnol R."/>
            <person name="Delamuta J.R.M."/>
            <person name="Hungria M."/>
        </authorList>
    </citation>
    <scope>NUCLEOTIDE SEQUENCE [LARGE SCALE GENOMIC DNA]</scope>
    <source>
        <strain evidence="1 2">AC99b</strain>
    </source>
</reference>
<dbReference type="Proteomes" id="UP000251558">
    <property type="component" value="Unassembled WGS sequence"/>
</dbReference>
<dbReference type="Pfam" id="PF00300">
    <property type="entry name" value="His_Phos_1"/>
    <property type="match status" value="1"/>
</dbReference>
<evidence type="ECO:0000313" key="1">
    <source>
        <dbReference type="EMBL" id="RAZ81817.1"/>
    </source>
</evidence>